<dbReference type="Gene3D" id="1.10.10.10">
    <property type="entry name" value="Winged helix-like DNA-binding domain superfamily/Winged helix DNA-binding domain"/>
    <property type="match status" value="1"/>
</dbReference>
<comment type="caution">
    <text evidence="9">The sequence shown here is derived from an EMBL/GenBank/DDBJ whole genome shotgun (WGS) entry which is preliminary data.</text>
</comment>
<dbReference type="InterPro" id="IPR013325">
    <property type="entry name" value="RNA_pol_sigma_r2"/>
</dbReference>
<dbReference type="InterPro" id="IPR013324">
    <property type="entry name" value="RNA_pol_sigma_r3/r4-like"/>
</dbReference>
<sequence length="358" mass="37417">MTVHGTPARAGGDDLLERLRRVAFLAAYRMLGSVAEAEDVAQDCLLRIAPDGTLADDVRNPEAFTTTVATRIALDVLRSARVRRETYVGEWLPEPLVGDVVASASAPADAAEHAELADDLSTAFLVLLETLTPSERAAFLLHDVLGYPHRQAAEVIGTTELAARQLASRARRRVAERRGSHVGDGPVPAPPRDPRAQELVDRFIAATAEGDLESLLELLADDVELVGDGGGKVPPGMSVSRAVSGSVAVARLLLGFTRRGAPARMEAALVNGAPGVLVHADASVGGGVLGAYAIDIAGGQIVAVRGVINPEKLGHLGPLADLTAVAAALKAASPRRRGGQDHDRQDHDRQGRGPVAEP</sequence>
<gene>
    <name evidence="9" type="primary">sigJ</name>
    <name evidence="9" type="ORF">LEP48_15160</name>
</gene>
<reference evidence="9 10" key="1">
    <citation type="submission" date="2021-09" db="EMBL/GenBank/DDBJ databases">
        <title>Isoptericola luteus sp. nov., a novel bacterium isolated from Harbin, the capital city of Heilongjiang province.</title>
        <authorList>
            <person name="Li J."/>
        </authorList>
    </citation>
    <scope>NUCLEOTIDE SEQUENCE [LARGE SCALE GENOMIC DNA]</scope>
    <source>
        <strain evidence="9 10">NEAU-Y5</strain>
    </source>
</reference>
<feature type="domain" description="RNA polymerase sigma factor 70 region 4 type 2" evidence="8">
    <location>
        <begin position="123"/>
        <end position="173"/>
    </location>
</feature>
<dbReference type="PANTHER" id="PTHR30173">
    <property type="entry name" value="SIGMA 19 FACTOR"/>
    <property type="match status" value="1"/>
</dbReference>
<comment type="subunit">
    <text evidence="2">Interacts transiently with the RNA polymerase catalytic core formed by RpoA, RpoB, RpoC and RpoZ (2 alpha, 1 beta, 1 beta' and 1 omega subunit) to form the RNA polymerase holoenzyme that can initiate transcription.</text>
</comment>
<dbReference type="Pfam" id="PF08281">
    <property type="entry name" value="Sigma70_r4_2"/>
    <property type="match status" value="1"/>
</dbReference>
<dbReference type="InterPro" id="IPR013249">
    <property type="entry name" value="RNA_pol_sigma70_r4_t2"/>
</dbReference>
<feature type="compositionally biased region" description="Basic and acidic residues" evidence="6">
    <location>
        <begin position="338"/>
        <end position="351"/>
    </location>
</feature>
<dbReference type="Pfam" id="PF04542">
    <property type="entry name" value="Sigma70_r2"/>
    <property type="match status" value="1"/>
</dbReference>
<feature type="region of interest" description="Disordered" evidence="6">
    <location>
        <begin position="173"/>
        <end position="194"/>
    </location>
</feature>
<dbReference type="SUPFAM" id="SSF54427">
    <property type="entry name" value="NTF2-like"/>
    <property type="match status" value="1"/>
</dbReference>
<dbReference type="InterPro" id="IPR036388">
    <property type="entry name" value="WH-like_DNA-bd_sf"/>
</dbReference>
<feature type="region of interest" description="Disordered" evidence="6">
    <location>
        <begin position="331"/>
        <end position="358"/>
    </location>
</feature>
<dbReference type="PANTHER" id="PTHR30173:SF36">
    <property type="entry name" value="ECF RNA POLYMERASE SIGMA FACTOR SIGJ"/>
    <property type="match status" value="1"/>
</dbReference>
<protein>
    <submittedName>
        <fullName evidence="9">RNA polymerase sigma factor SigJ</fullName>
    </submittedName>
</protein>
<keyword evidence="5" id="KW-0804">Transcription</keyword>
<dbReference type="NCBIfam" id="NF007214">
    <property type="entry name" value="PRK09636.1"/>
    <property type="match status" value="1"/>
</dbReference>
<dbReference type="SUPFAM" id="SSF88659">
    <property type="entry name" value="Sigma3 and sigma4 domains of RNA polymerase sigma factors"/>
    <property type="match status" value="1"/>
</dbReference>
<evidence type="ECO:0000313" key="9">
    <source>
        <dbReference type="EMBL" id="MCA5894677.1"/>
    </source>
</evidence>
<feature type="domain" description="RNA polymerase sigma-70 region 2" evidence="7">
    <location>
        <begin position="16"/>
        <end position="81"/>
    </location>
</feature>
<keyword evidence="3" id="KW-0805">Transcription regulation</keyword>
<evidence type="ECO:0000256" key="3">
    <source>
        <dbReference type="ARBA" id="ARBA00023015"/>
    </source>
</evidence>
<evidence type="ECO:0000256" key="2">
    <source>
        <dbReference type="ARBA" id="ARBA00011344"/>
    </source>
</evidence>
<dbReference type="InterPro" id="IPR032710">
    <property type="entry name" value="NTF2-like_dom_sf"/>
</dbReference>
<dbReference type="NCBIfam" id="TIGR02937">
    <property type="entry name" value="sigma70-ECF"/>
    <property type="match status" value="1"/>
</dbReference>
<evidence type="ECO:0000256" key="5">
    <source>
        <dbReference type="ARBA" id="ARBA00023163"/>
    </source>
</evidence>
<evidence type="ECO:0000256" key="1">
    <source>
        <dbReference type="ARBA" id="ARBA00010641"/>
    </source>
</evidence>
<dbReference type="SUPFAM" id="SSF88946">
    <property type="entry name" value="Sigma2 domain of RNA polymerase sigma factors"/>
    <property type="match status" value="1"/>
</dbReference>
<organism evidence="9 10">
    <name type="scientific">Isoptericola luteus</name>
    <dbReference type="NCBI Taxonomy" id="2879484"/>
    <lineage>
        <taxon>Bacteria</taxon>
        <taxon>Bacillati</taxon>
        <taxon>Actinomycetota</taxon>
        <taxon>Actinomycetes</taxon>
        <taxon>Micrococcales</taxon>
        <taxon>Promicromonosporaceae</taxon>
        <taxon>Isoptericola</taxon>
    </lineage>
</organism>
<dbReference type="InterPro" id="IPR014284">
    <property type="entry name" value="RNA_pol_sigma-70_dom"/>
</dbReference>
<keyword evidence="10" id="KW-1185">Reference proteome</keyword>
<evidence type="ECO:0000256" key="4">
    <source>
        <dbReference type="ARBA" id="ARBA00023082"/>
    </source>
</evidence>
<evidence type="ECO:0000259" key="8">
    <source>
        <dbReference type="Pfam" id="PF08281"/>
    </source>
</evidence>
<accession>A0ABS7ZI30</accession>
<keyword evidence="4" id="KW-0731">Sigma factor</keyword>
<evidence type="ECO:0000259" key="7">
    <source>
        <dbReference type="Pfam" id="PF04542"/>
    </source>
</evidence>
<dbReference type="EMBL" id="JAIXCQ010000012">
    <property type="protein sequence ID" value="MCA5894677.1"/>
    <property type="molecule type" value="Genomic_DNA"/>
</dbReference>
<dbReference type="InterPro" id="IPR007627">
    <property type="entry name" value="RNA_pol_sigma70_r2"/>
</dbReference>
<dbReference type="Gene3D" id="1.10.1740.10">
    <property type="match status" value="1"/>
</dbReference>
<name>A0ABS7ZI30_9MICO</name>
<dbReference type="Gene3D" id="3.10.450.50">
    <property type="match status" value="1"/>
</dbReference>
<evidence type="ECO:0000313" key="10">
    <source>
        <dbReference type="Proteomes" id="UP001319870"/>
    </source>
</evidence>
<dbReference type="InterPro" id="IPR052704">
    <property type="entry name" value="ECF_Sigma-70_Domain"/>
</dbReference>
<proteinExistence type="inferred from homology"/>
<comment type="similarity">
    <text evidence="1">Belongs to the sigma-70 factor family. ECF subfamily.</text>
</comment>
<dbReference type="Proteomes" id="UP001319870">
    <property type="component" value="Unassembled WGS sequence"/>
</dbReference>
<evidence type="ECO:0000256" key="6">
    <source>
        <dbReference type="SAM" id="MobiDB-lite"/>
    </source>
</evidence>